<dbReference type="OrthoDB" id="9808346at2"/>
<evidence type="ECO:0000256" key="1">
    <source>
        <dbReference type="ARBA" id="ARBA00008857"/>
    </source>
</evidence>
<sequence>MPGPTLKRSPEGVYHIHWSDAGRSKRISTRTRDLAAAKSFLGTWLLMEREAPQGKAALSVSDCWTVYKKQHVEKKVMSATAGYCWKALEPHFGALMASTVAQDAVDDYVKKRTTGKLGRKVKKQTCRRELVQLIAALNHNRIELDVDLPEDGQPRDRWLKAPEIKALMEAAQVYRGEDGKLSRAERFLWLALETAGRRAAILELTWDRVDFETGVIHLAVPGRRVTKKRRASVPMSAPLCRMLERAEMERTGKKLGSDRVVGGVVANKMVTAVALKAKLADVTPNVLRHTAATNMARRGVPLWLIAKVLGNSVAMVERVYAKHSPADLQEAVGMISNGQLEAAE</sequence>
<evidence type="ECO:0000313" key="6">
    <source>
        <dbReference type="Proteomes" id="UP000236743"/>
    </source>
</evidence>
<dbReference type="GO" id="GO:0003677">
    <property type="term" value="F:DNA binding"/>
    <property type="evidence" value="ECO:0007669"/>
    <property type="project" value="InterPro"/>
</dbReference>
<feature type="domain" description="Tyr recombinase" evidence="4">
    <location>
        <begin position="154"/>
        <end position="333"/>
    </location>
</feature>
<gene>
    <name evidence="5" type="ORF">SAMN04488115_10879</name>
</gene>
<keyword evidence="6" id="KW-1185">Reference proteome</keyword>
<dbReference type="GO" id="GO:0015074">
    <property type="term" value="P:DNA integration"/>
    <property type="evidence" value="ECO:0007669"/>
    <property type="project" value="UniProtKB-KW"/>
</dbReference>
<evidence type="ECO:0000256" key="3">
    <source>
        <dbReference type="ARBA" id="ARBA00023172"/>
    </source>
</evidence>
<dbReference type="EMBL" id="FNUY01000008">
    <property type="protein sequence ID" value="SEG64250.1"/>
    <property type="molecule type" value="Genomic_DNA"/>
</dbReference>
<accession>A0A1H6BUC5</accession>
<dbReference type="SUPFAM" id="SSF56349">
    <property type="entry name" value="DNA breaking-rejoining enzymes"/>
    <property type="match status" value="1"/>
</dbReference>
<name>A0A1H6BUC5_9HYPH</name>
<dbReference type="GO" id="GO:0006310">
    <property type="term" value="P:DNA recombination"/>
    <property type="evidence" value="ECO:0007669"/>
    <property type="project" value="UniProtKB-KW"/>
</dbReference>
<dbReference type="Pfam" id="PF00589">
    <property type="entry name" value="Phage_integrase"/>
    <property type="match status" value="1"/>
</dbReference>
<evidence type="ECO:0000313" key="5">
    <source>
        <dbReference type="EMBL" id="SEG64250.1"/>
    </source>
</evidence>
<dbReference type="RefSeq" id="WP_146071412.1">
    <property type="nucleotide sequence ID" value="NZ_FNUY01000008.1"/>
</dbReference>
<dbReference type="PANTHER" id="PTHR30629:SF2">
    <property type="entry name" value="PROPHAGE INTEGRASE INTS-RELATED"/>
    <property type="match status" value="1"/>
</dbReference>
<organism evidence="5 6">
    <name type="scientific">Bosea lathyri</name>
    <dbReference type="NCBI Taxonomy" id="1036778"/>
    <lineage>
        <taxon>Bacteria</taxon>
        <taxon>Pseudomonadati</taxon>
        <taxon>Pseudomonadota</taxon>
        <taxon>Alphaproteobacteria</taxon>
        <taxon>Hyphomicrobiales</taxon>
        <taxon>Boseaceae</taxon>
        <taxon>Bosea</taxon>
    </lineage>
</organism>
<dbReference type="AlphaFoldDB" id="A0A1H6BUC5"/>
<dbReference type="InterPro" id="IPR011010">
    <property type="entry name" value="DNA_brk_join_enz"/>
</dbReference>
<keyword evidence="3" id="KW-0233">DNA recombination</keyword>
<evidence type="ECO:0000256" key="2">
    <source>
        <dbReference type="ARBA" id="ARBA00022908"/>
    </source>
</evidence>
<keyword evidence="2" id="KW-0229">DNA integration</keyword>
<dbReference type="Proteomes" id="UP000236743">
    <property type="component" value="Unassembled WGS sequence"/>
</dbReference>
<dbReference type="InterPro" id="IPR050808">
    <property type="entry name" value="Phage_Integrase"/>
</dbReference>
<protein>
    <submittedName>
        <fullName evidence="5">Phage integrase family protein</fullName>
    </submittedName>
</protein>
<evidence type="ECO:0000259" key="4">
    <source>
        <dbReference type="PROSITE" id="PS51898"/>
    </source>
</evidence>
<dbReference type="InterPro" id="IPR002104">
    <property type="entry name" value="Integrase_catalytic"/>
</dbReference>
<comment type="similarity">
    <text evidence="1">Belongs to the 'phage' integrase family.</text>
</comment>
<dbReference type="CDD" id="cd00796">
    <property type="entry name" value="INT_Rci_Hp1_C"/>
    <property type="match status" value="1"/>
</dbReference>
<dbReference type="PROSITE" id="PS51898">
    <property type="entry name" value="TYR_RECOMBINASE"/>
    <property type="match status" value="1"/>
</dbReference>
<proteinExistence type="inferred from homology"/>
<reference evidence="5 6" key="1">
    <citation type="submission" date="2016-10" db="EMBL/GenBank/DDBJ databases">
        <authorList>
            <person name="de Groot N.N."/>
        </authorList>
    </citation>
    <scope>NUCLEOTIDE SEQUENCE [LARGE SCALE GENOMIC DNA]</scope>
    <source>
        <strain evidence="5 6">DSM 26656</strain>
    </source>
</reference>
<dbReference type="Gene3D" id="1.10.443.10">
    <property type="entry name" value="Intergrase catalytic core"/>
    <property type="match status" value="1"/>
</dbReference>
<dbReference type="PANTHER" id="PTHR30629">
    <property type="entry name" value="PROPHAGE INTEGRASE"/>
    <property type="match status" value="1"/>
</dbReference>
<dbReference type="InterPro" id="IPR013762">
    <property type="entry name" value="Integrase-like_cat_sf"/>
</dbReference>